<feature type="compositionally biased region" description="Acidic residues" evidence="2">
    <location>
        <begin position="428"/>
        <end position="476"/>
    </location>
</feature>
<dbReference type="PROSITE" id="PS50103">
    <property type="entry name" value="ZF_C3H1"/>
    <property type="match status" value="3"/>
</dbReference>
<evidence type="ECO:0000259" key="3">
    <source>
        <dbReference type="PROSITE" id="PS50103"/>
    </source>
</evidence>
<keyword evidence="1" id="KW-0862">Zinc</keyword>
<feature type="zinc finger region" description="C3H1-type" evidence="1">
    <location>
        <begin position="247"/>
        <end position="275"/>
    </location>
</feature>
<proteinExistence type="predicted"/>
<dbReference type="PANTHER" id="PTHR46156">
    <property type="entry name" value="CCCH ZINGC FINGER"/>
    <property type="match status" value="1"/>
</dbReference>
<feature type="zinc finger region" description="C3H1-type" evidence="1">
    <location>
        <begin position="331"/>
        <end position="360"/>
    </location>
</feature>
<dbReference type="GO" id="GO:0005634">
    <property type="term" value="C:nucleus"/>
    <property type="evidence" value="ECO:0007669"/>
    <property type="project" value="TreeGrafter"/>
</dbReference>
<dbReference type="RefSeq" id="XP_066802539.1">
    <property type="nucleotide sequence ID" value="XM_066947160.1"/>
</dbReference>
<evidence type="ECO:0000313" key="5">
    <source>
        <dbReference type="Proteomes" id="UP001388673"/>
    </source>
</evidence>
<feature type="domain" description="C3H1-type" evidence="3">
    <location>
        <begin position="331"/>
        <end position="360"/>
    </location>
</feature>
<feature type="compositionally biased region" description="Low complexity" evidence="2">
    <location>
        <begin position="74"/>
        <end position="92"/>
    </location>
</feature>
<evidence type="ECO:0000256" key="1">
    <source>
        <dbReference type="PROSITE-ProRule" id="PRU00723"/>
    </source>
</evidence>
<evidence type="ECO:0000256" key="2">
    <source>
        <dbReference type="SAM" id="MobiDB-lite"/>
    </source>
</evidence>
<keyword evidence="1" id="KW-0479">Metal-binding</keyword>
<feature type="compositionally biased region" description="Basic and acidic residues" evidence="2">
    <location>
        <begin position="387"/>
        <end position="408"/>
    </location>
</feature>
<comment type="caution">
    <text evidence="4">The sequence shown here is derived from an EMBL/GenBank/DDBJ whole genome shotgun (WGS) entry which is preliminary data.</text>
</comment>
<keyword evidence="5" id="KW-1185">Reference proteome</keyword>
<dbReference type="KEGG" id="kne:92181315"/>
<feature type="region of interest" description="Disordered" evidence="2">
    <location>
        <begin position="387"/>
        <end position="498"/>
    </location>
</feature>
<name>A0AAW0YMI2_9TREE</name>
<dbReference type="Gene3D" id="4.10.1000.10">
    <property type="entry name" value="Zinc finger, CCCH-type"/>
    <property type="match status" value="1"/>
</dbReference>
<reference evidence="4 5" key="1">
    <citation type="journal article" date="2024" name="bioRxiv">
        <title>Comparative genomics of Cryptococcus and Kwoniella reveals pathogenesis evolution and contrasting karyotype dynamics via intercentromeric recombination or chromosome fusion.</title>
        <authorList>
            <person name="Coelho M.A."/>
            <person name="David-Palma M."/>
            <person name="Shea T."/>
            <person name="Bowers K."/>
            <person name="McGinley-Smith S."/>
            <person name="Mohammad A.W."/>
            <person name="Gnirke A."/>
            <person name="Yurkov A.M."/>
            <person name="Nowrousian M."/>
            <person name="Sun S."/>
            <person name="Cuomo C.A."/>
            <person name="Heitman J."/>
        </authorList>
    </citation>
    <scope>NUCLEOTIDE SEQUENCE [LARGE SCALE GENOMIC DNA]</scope>
    <source>
        <strain evidence="4 5">CBS 13917</strain>
    </source>
</reference>
<dbReference type="PANTHER" id="PTHR46156:SF1">
    <property type="entry name" value="ZINC FINGER CCCH DOMAIN-CONTAINING PROTEIN 3"/>
    <property type="match status" value="1"/>
</dbReference>
<dbReference type="SMART" id="SM00356">
    <property type="entry name" value="ZnF_C3H1"/>
    <property type="match status" value="5"/>
</dbReference>
<dbReference type="Proteomes" id="UP001388673">
    <property type="component" value="Unassembled WGS sequence"/>
</dbReference>
<sequence length="512" mass="55729">MAPVTTPQERQKWLLQQEIAKLSGAISRHSTTSQPSFHPYRGRPATRGYLASVPRGRGRGRGRGGSYALDFRTASSKPSSSAEPSRPSSSASIDHPAGPSELSRIDKEIGEVPLSSASKAPAATTSISDTNTTWVKGKGRTGNMSLMTTEKRAKLRTQRPKPPPQIQVLNSTIAASNGSKQVVIDGIIFQFEQDGKKLTRIGEASPSGPSSMVGGYTPTRKSLSFGGGRYKRTSRGNLILRRQGSTTRGDQFCRYFTKTGRCNFGLTCSNKHDPNRVAICPRSLRGQCELGPSACPLSHTPSPHNTPSCVRFQATSSCSKPNCPYPHVKVSDDAPVCQAFARDGWCDNEAGTCPELHVWECQEYREKGTCSRKGKCGLRHVLRAEKGRMDVQEEQHARPKEGKEKEGGFEEQTEFIEFDQGSPGVISDDGEAEESEAEDESAEEEEEDDNEDDDIDDDDSEDDGDEEESIAEDGDADLGKPMTSSPIVHHVPSDITMDADEVDEEAVLSVVF</sequence>
<dbReference type="GO" id="GO:0008270">
    <property type="term" value="F:zinc ion binding"/>
    <property type="evidence" value="ECO:0007669"/>
    <property type="project" value="UniProtKB-KW"/>
</dbReference>
<dbReference type="EMBL" id="JBCAWK010000007">
    <property type="protein sequence ID" value="KAK8853353.1"/>
    <property type="molecule type" value="Genomic_DNA"/>
</dbReference>
<gene>
    <name evidence="4" type="ORF">IAR55_004057</name>
</gene>
<feature type="zinc finger region" description="C3H1-type" evidence="1">
    <location>
        <begin position="279"/>
        <end position="302"/>
    </location>
</feature>
<dbReference type="GeneID" id="92181315"/>
<accession>A0AAW0YMI2</accession>
<keyword evidence="1" id="KW-0863">Zinc-finger</keyword>
<feature type="compositionally biased region" description="Low complexity" evidence="2">
    <location>
        <begin position="115"/>
        <end position="128"/>
    </location>
</feature>
<dbReference type="InterPro" id="IPR000571">
    <property type="entry name" value="Znf_CCCH"/>
</dbReference>
<feature type="domain" description="C3H1-type" evidence="3">
    <location>
        <begin position="279"/>
        <end position="302"/>
    </location>
</feature>
<dbReference type="AlphaFoldDB" id="A0AAW0YMI2"/>
<feature type="region of interest" description="Disordered" evidence="2">
    <location>
        <begin position="25"/>
        <end position="143"/>
    </location>
</feature>
<protein>
    <recommendedName>
        <fullName evidence="3">C3H1-type domain-containing protein</fullName>
    </recommendedName>
</protein>
<organism evidence="4 5">
    <name type="scientific">Kwoniella newhampshirensis</name>
    <dbReference type="NCBI Taxonomy" id="1651941"/>
    <lineage>
        <taxon>Eukaryota</taxon>
        <taxon>Fungi</taxon>
        <taxon>Dikarya</taxon>
        <taxon>Basidiomycota</taxon>
        <taxon>Agaricomycotina</taxon>
        <taxon>Tremellomycetes</taxon>
        <taxon>Tremellales</taxon>
        <taxon>Cryptococcaceae</taxon>
        <taxon>Kwoniella</taxon>
    </lineage>
</organism>
<feature type="domain" description="C3H1-type" evidence="3">
    <location>
        <begin position="247"/>
        <end position="275"/>
    </location>
</feature>
<evidence type="ECO:0000313" key="4">
    <source>
        <dbReference type="EMBL" id="KAK8853353.1"/>
    </source>
</evidence>